<gene>
    <name evidence="3" type="ORF">MUN33_10950</name>
</gene>
<dbReference type="EMBL" id="JALIEA010000017">
    <property type="protein sequence ID" value="MCJ7859222.1"/>
    <property type="molecule type" value="Genomic_DNA"/>
</dbReference>
<dbReference type="Proteomes" id="UP001139207">
    <property type="component" value="Unassembled WGS sequence"/>
</dbReference>
<evidence type="ECO:0000256" key="2">
    <source>
        <dbReference type="SAM" id="MobiDB-lite"/>
    </source>
</evidence>
<name>A0A9X1WKI0_9CORY</name>
<keyword evidence="1" id="KW-0732">Signal</keyword>
<feature type="compositionally biased region" description="Polar residues" evidence="2">
    <location>
        <begin position="7"/>
        <end position="27"/>
    </location>
</feature>
<comment type="caution">
    <text evidence="3">The sequence shown here is derived from an EMBL/GenBank/DDBJ whole genome shotgun (WGS) entry which is preliminary data.</text>
</comment>
<evidence type="ECO:0000313" key="3">
    <source>
        <dbReference type="EMBL" id="MCJ7859222.1"/>
    </source>
</evidence>
<reference evidence="3" key="1">
    <citation type="submission" date="2022-04" db="EMBL/GenBank/DDBJ databases">
        <title>Corynebacterium kalidii LD5P10.</title>
        <authorList>
            <person name="Sun J.Q."/>
        </authorList>
    </citation>
    <scope>NUCLEOTIDE SEQUENCE</scope>
    <source>
        <strain evidence="3">LD5P10</strain>
    </source>
</reference>
<evidence type="ECO:0008006" key="5">
    <source>
        <dbReference type="Google" id="ProtNLM"/>
    </source>
</evidence>
<proteinExistence type="predicted"/>
<evidence type="ECO:0000313" key="4">
    <source>
        <dbReference type="Proteomes" id="UP001139207"/>
    </source>
</evidence>
<organism evidence="3 4">
    <name type="scientific">Corynebacterium kalidii</name>
    <dbReference type="NCBI Taxonomy" id="2931982"/>
    <lineage>
        <taxon>Bacteria</taxon>
        <taxon>Bacillati</taxon>
        <taxon>Actinomycetota</taxon>
        <taxon>Actinomycetes</taxon>
        <taxon>Mycobacteriales</taxon>
        <taxon>Corynebacteriaceae</taxon>
        <taxon>Corynebacterium</taxon>
    </lineage>
</organism>
<keyword evidence="4" id="KW-1185">Reference proteome</keyword>
<dbReference type="Gene3D" id="2.60.40.1240">
    <property type="match status" value="1"/>
</dbReference>
<dbReference type="InterPro" id="IPR029050">
    <property type="entry name" value="Immunoprotect_excell_Ig-like"/>
</dbReference>
<feature type="region of interest" description="Disordered" evidence="2">
    <location>
        <begin position="1"/>
        <end position="30"/>
    </location>
</feature>
<accession>A0A9X1WKI0</accession>
<protein>
    <recommendedName>
        <fullName evidence="5">DUF4352 domain-containing protein</fullName>
    </recommendedName>
</protein>
<evidence type="ECO:0000256" key="1">
    <source>
        <dbReference type="ARBA" id="ARBA00022729"/>
    </source>
</evidence>
<dbReference type="AlphaFoldDB" id="A0A9X1WKI0"/>
<sequence>MPIALSACTTNDDNQTTTPANSTTLEATQAPEDRAEIGQPITVAGAEITPTNLRPAEQSEQEHTCVDININVAPDAKPLEIDGLAAWKLYDPTDTARLQTANDDTQHLPEAIEPGQEARGTVCFENAPGTPGDYQLRFRGNTDPLTNEAVWTGTLQ</sequence>
<dbReference type="RefSeq" id="WP_244804952.1">
    <property type="nucleotide sequence ID" value="NZ_JALIEA010000017.1"/>
</dbReference>